<dbReference type="EMBL" id="VOBR01000003">
    <property type="protein sequence ID" value="TWP53566.1"/>
    <property type="molecule type" value="Genomic_DNA"/>
</dbReference>
<dbReference type="OrthoDB" id="4168525at2"/>
<evidence type="ECO:0000256" key="6">
    <source>
        <dbReference type="ARBA" id="ARBA00023033"/>
    </source>
</evidence>
<organism evidence="7 8">
    <name type="scientific">Lentzea tibetensis</name>
    <dbReference type="NCBI Taxonomy" id="2591470"/>
    <lineage>
        <taxon>Bacteria</taxon>
        <taxon>Bacillati</taxon>
        <taxon>Actinomycetota</taxon>
        <taxon>Actinomycetes</taxon>
        <taxon>Pseudonocardiales</taxon>
        <taxon>Pseudonocardiaceae</taxon>
        <taxon>Lentzea</taxon>
    </lineage>
</organism>
<dbReference type="InterPro" id="IPR036396">
    <property type="entry name" value="Cyt_P450_sf"/>
</dbReference>
<evidence type="ECO:0000256" key="2">
    <source>
        <dbReference type="ARBA" id="ARBA00022617"/>
    </source>
</evidence>
<name>A0A563F0R5_9PSEU</name>
<comment type="similarity">
    <text evidence="1">Belongs to the cytochrome P450 family.</text>
</comment>
<dbReference type="AlphaFoldDB" id="A0A563F0R5"/>
<dbReference type="GO" id="GO:0004497">
    <property type="term" value="F:monooxygenase activity"/>
    <property type="evidence" value="ECO:0007669"/>
    <property type="project" value="UniProtKB-KW"/>
</dbReference>
<reference evidence="7 8" key="1">
    <citation type="submission" date="2019-07" db="EMBL/GenBank/DDBJ databases">
        <title>Lentzea xizangensis sp. nov., isolated from Qinghai-Tibetan Plateau Soils.</title>
        <authorList>
            <person name="Huang J."/>
        </authorList>
    </citation>
    <scope>NUCLEOTIDE SEQUENCE [LARGE SCALE GENOMIC DNA]</scope>
    <source>
        <strain evidence="7 8">FXJ1.1311</strain>
    </source>
</reference>
<dbReference type="GO" id="GO:0020037">
    <property type="term" value="F:heme binding"/>
    <property type="evidence" value="ECO:0007669"/>
    <property type="project" value="InterPro"/>
</dbReference>
<dbReference type="InterPro" id="IPR001128">
    <property type="entry name" value="Cyt_P450"/>
</dbReference>
<comment type="caution">
    <text evidence="7">The sequence shown here is derived from an EMBL/GenBank/DDBJ whole genome shotgun (WGS) entry which is preliminary data.</text>
</comment>
<gene>
    <name evidence="7" type="ORF">FKR81_04850</name>
</gene>
<keyword evidence="6" id="KW-0503">Monooxygenase</keyword>
<dbReference type="CDD" id="cd11031">
    <property type="entry name" value="Cyp158A-like"/>
    <property type="match status" value="1"/>
</dbReference>
<evidence type="ECO:0000313" key="8">
    <source>
        <dbReference type="Proteomes" id="UP000316639"/>
    </source>
</evidence>
<dbReference type="PANTHER" id="PTHR46696:SF1">
    <property type="entry name" value="CYTOCHROME P450 YJIB-RELATED"/>
    <property type="match status" value="1"/>
</dbReference>
<dbReference type="PANTHER" id="PTHR46696">
    <property type="entry name" value="P450, PUTATIVE (EUROFUNG)-RELATED"/>
    <property type="match status" value="1"/>
</dbReference>
<protein>
    <submittedName>
        <fullName evidence="7">Cytochrome P450</fullName>
    </submittedName>
</protein>
<keyword evidence="3" id="KW-0479">Metal-binding</keyword>
<dbReference type="GO" id="GO:0005506">
    <property type="term" value="F:iron ion binding"/>
    <property type="evidence" value="ECO:0007669"/>
    <property type="project" value="InterPro"/>
</dbReference>
<keyword evidence="4" id="KW-0560">Oxidoreductase</keyword>
<evidence type="ECO:0000256" key="5">
    <source>
        <dbReference type="ARBA" id="ARBA00023004"/>
    </source>
</evidence>
<dbReference type="Gene3D" id="1.10.630.10">
    <property type="entry name" value="Cytochrome P450"/>
    <property type="match status" value="1"/>
</dbReference>
<dbReference type="SUPFAM" id="SSF48264">
    <property type="entry name" value="Cytochrome P450"/>
    <property type="match status" value="1"/>
</dbReference>
<accession>A0A563F0R5</accession>
<keyword evidence="5" id="KW-0408">Iron</keyword>
<evidence type="ECO:0000256" key="3">
    <source>
        <dbReference type="ARBA" id="ARBA00022723"/>
    </source>
</evidence>
<evidence type="ECO:0000256" key="4">
    <source>
        <dbReference type="ARBA" id="ARBA00023002"/>
    </source>
</evidence>
<dbReference type="GO" id="GO:0016705">
    <property type="term" value="F:oxidoreductase activity, acting on paired donors, with incorporation or reduction of molecular oxygen"/>
    <property type="evidence" value="ECO:0007669"/>
    <property type="project" value="InterPro"/>
</dbReference>
<dbReference type="InterPro" id="IPR002397">
    <property type="entry name" value="Cyt_P450_B"/>
</dbReference>
<dbReference type="FunFam" id="1.10.630.10:FF:000018">
    <property type="entry name" value="Cytochrome P450 monooxygenase"/>
    <property type="match status" value="1"/>
</dbReference>
<keyword evidence="2" id="KW-0349">Heme</keyword>
<dbReference type="Proteomes" id="UP000316639">
    <property type="component" value="Unassembled WGS sequence"/>
</dbReference>
<dbReference type="Pfam" id="PF00067">
    <property type="entry name" value="p450"/>
    <property type="match status" value="1"/>
</dbReference>
<dbReference type="PRINTS" id="PR00359">
    <property type="entry name" value="BP450"/>
</dbReference>
<evidence type="ECO:0000256" key="1">
    <source>
        <dbReference type="ARBA" id="ARBA00010617"/>
    </source>
</evidence>
<keyword evidence="8" id="KW-1185">Reference proteome</keyword>
<evidence type="ECO:0000313" key="7">
    <source>
        <dbReference type="EMBL" id="TWP53566.1"/>
    </source>
</evidence>
<proteinExistence type="inferred from homology"/>
<sequence length="366" mass="39332">MVRASMDGREVWLALGYDAVRQVLSDQRFSREAAAGPGSPLVNQAGANPQLLVSMDPPRHTRVRRLMANAFTPRMVDRLAPRVDELVSTLLTDFSRLAQPADLVRHFAEPLPIMVICELLGVPAEAQERIRGWAGVLIARTAYTPAEIGAAIKQVDGYLAALIEERRAAPDEALISALIAVNDEGGHLSPSELVSNVQLLLIAGHETTVSQIGNSLVTLFQHPAQWELLRSDPALLPQAVDELLRHSRLTSATMPRVAVADTPVGEVVVRAGEAVIPLITVANRDPSAYPSPEVFDITRAGPAPHVGLGHGPHFCLGAQLARLELRAALGGLLARFPGLAPAVPVDELEWKTGLSTRALHSLPVTW</sequence>